<dbReference type="HOGENOM" id="CLU_1304144_0_0_11"/>
<organism evidence="2 3">
    <name type="scientific">Saccharothrix espanaensis (strain ATCC 51144 / DSM 44229 / JCM 9112 / NBRC 15066 / NRRL 15764)</name>
    <dbReference type="NCBI Taxonomy" id="1179773"/>
    <lineage>
        <taxon>Bacteria</taxon>
        <taxon>Bacillati</taxon>
        <taxon>Actinomycetota</taxon>
        <taxon>Actinomycetes</taxon>
        <taxon>Pseudonocardiales</taxon>
        <taxon>Pseudonocardiaceae</taxon>
        <taxon>Saccharothrix</taxon>
    </lineage>
</organism>
<reference evidence="2 3" key="1">
    <citation type="journal article" date="2012" name="BMC Genomics">
        <title>Complete genome sequence of Saccharothrix espanaensis DSM 44229T and comparison to the other completely sequenced Pseudonocardiaceae.</title>
        <authorList>
            <person name="Strobel T."/>
            <person name="Al-Dilaimi A."/>
            <person name="Blom J."/>
            <person name="Gessner A."/>
            <person name="Kalinowski J."/>
            <person name="Luzhetska M."/>
            <person name="Puhler A."/>
            <person name="Szczepanowski R."/>
            <person name="Bechthold A."/>
            <person name="Ruckert C."/>
        </authorList>
    </citation>
    <scope>NUCLEOTIDE SEQUENCE [LARGE SCALE GENOMIC DNA]</scope>
    <source>
        <strain evidence="3">ATCC 51144 / DSM 44229 / JCM 9112 / NBRC 15066 / NRRL 15764</strain>
    </source>
</reference>
<proteinExistence type="predicted"/>
<sequence>MGAIPKSGDVGWARRSRSWTGDGSGRVRGVDPEVRARRPCWYWTFIRGYEVGRKLWKPVLGSLLALGLTVSGGGIASAGVGEAKVSGQDAALTKVRITFHTLDDDKDHDTCLDVNVTDNTGRQIGHLDQDFCPDQFPDGDVDGPFTLTLLAGATWESMRNGQVTVRVSPDGNDHWNLAFYTVLLFSDGDRRNANYTGQASHINREVHAEVV</sequence>
<dbReference type="KEGG" id="sesp:BN6_16670"/>
<gene>
    <name evidence="2" type="ordered locus">BN6_16670</name>
</gene>
<dbReference type="EMBL" id="HE804045">
    <property type="protein sequence ID" value="CCH28989.1"/>
    <property type="molecule type" value="Genomic_DNA"/>
</dbReference>
<feature type="region of interest" description="Disordered" evidence="1">
    <location>
        <begin position="1"/>
        <end position="28"/>
    </location>
</feature>
<evidence type="ECO:0000313" key="2">
    <source>
        <dbReference type="EMBL" id="CCH28989.1"/>
    </source>
</evidence>
<accession>K0JW01</accession>
<evidence type="ECO:0000313" key="3">
    <source>
        <dbReference type="Proteomes" id="UP000006281"/>
    </source>
</evidence>
<dbReference type="PATRIC" id="fig|1179773.3.peg.1671"/>
<dbReference type="AlphaFoldDB" id="K0JW01"/>
<name>K0JW01_SACES</name>
<dbReference type="STRING" id="1179773.BN6_16670"/>
<dbReference type="Proteomes" id="UP000006281">
    <property type="component" value="Chromosome"/>
</dbReference>
<keyword evidence="3" id="KW-1185">Reference proteome</keyword>
<evidence type="ECO:0000256" key="1">
    <source>
        <dbReference type="SAM" id="MobiDB-lite"/>
    </source>
</evidence>
<protein>
    <submittedName>
        <fullName evidence="2">Uncharacterized protein</fullName>
    </submittedName>
</protein>